<dbReference type="Pfam" id="PF01047">
    <property type="entry name" value="MarR"/>
    <property type="match status" value="1"/>
</dbReference>
<dbReference type="SUPFAM" id="SSF46785">
    <property type="entry name" value="Winged helix' DNA-binding domain"/>
    <property type="match status" value="1"/>
</dbReference>
<dbReference type="Proteomes" id="UP000006875">
    <property type="component" value="Plasmid pILYOP02"/>
</dbReference>
<organism evidence="5 6">
    <name type="scientific">Ilyobacter polytropus (strain ATCC 51220 / DSM 2926 / LMG 16218 / CuHBu1)</name>
    <dbReference type="NCBI Taxonomy" id="572544"/>
    <lineage>
        <taxon>Bacteria</taxon>
        <taxon>Fusobacteriati</taxon>
        <taxon>Fusobacteriota</taxon>
        <taxon>Fusobacteriia</taxon>
        <taxon>Fusobacteriales</taxon>
        <taxon>Fusobacteriaceae</taxon>
        <taxon>Ilyobacter</taxon>
    </lineage>
</organism>
<dbReference type="eggNOG" id="COG1846">
    <property type="taxonomic scope" value="Bacteria"/>
</dbReference>
<evidence type="ECO:0000259" key="4">
    <source>
        <dbReference type="PROSITE" id="PS50995"/>
    </source>
</evidence>
<dbReference type="HOGENOM" id="CLU_083287_18_6_0"/>
<protein>
    <submittedName>
        <fullName evidence="5">Transcriptional regulator, MarR family</fullName>
    </submittedName>
</protein>
<evidence type="ECO:0000313" key="5">
    <source>
        <dbReference type="EMBL" id="ADO84652.1"/>
    </source>
</evidence>
<dbReference type="GO" id="GO:0003677">
    <property type="term" value="F:DNA binding"/>
    <property type="evidence" value="ECO:0007669"/>
    <property type="project" value="UniProtKB-KW"/>
</dbReference>
<dbReference type="InterPro" id="IPR036390">
    <property type="entry name" value="WH_DNA-bd_sf"/>
</dbReference>
<dbReference type="PROSITE" id="PS50995">
    <property type="entry name" value="HTH_MARR_2"/>
    <property type="match status" value="1"/>
</dbReference>
<dbReference type="InterPro" id="IPR036388">
    <property type="entry name" value="WH-like_DNA-bd_sf"/>
</dbReference>
<dbReference type="AlphaFoldDB" id="E3HE40"/>
<dbReference type="InterPro" id="IPR000835">
    <property type="entry name" value="HTH_MarR-typ"/>
</dbReference>
<dbReference type="InterPro" id="IPR039422">
    <property type="entry name" value="MarR/SlyA-like"/>
</dbReference>
<feature type="domain" description="HTH marR-type" evidence="4">
    <location>
        <begin position="3"/>
        <end position="135"/>
    </location>
</feature>
<geneLocation type="plasmid" evidence="5 6">
    <name>pILYOP02</name>
</geneLocation>
<dbReference type="RefSeq" id="WP_013389303.1">
    <property type="nucleotide sequence ID" value="NC_014634.1"/>
</dbReference>
<dbReference type="PROSITE" id="PS01117">
    <property type="entry name" value="HTH_MARR_1"/>
    <property type="match status" value="1"/>
</dbReference>
<sequence length="140" mass="16145">MNSENIVYSIFSASRKIRQYLTEGFKEYGITPEQWTVLKILSHKEGISQKEIACKTEKDPNNIKAVIDKLEKKSLIIRKKNSFDKRAFSLYITPEGNNLFLKISLIDRAMFDNVTADISHEEFSNLDSILLKIKNSISKK</sequence>
<dbReference type="InterPro" id="IPR023187">
    <property type="entry name" value="Tscrpt_reg_MarR-type_CS"/>
</dbReference>
<evidence type="ECO:0000256" key="3">
    <source>
        <dbReference type="ARBA" id="ARBA00023163"/>
    </source>
</evidence>
<reference evidence="5 6" key="1">
    <citation type="journal article" date="2010" name="Stand. Genomic Sci.">
        <title>Complete genome sequence of Ilyobacter polytropus type strain (CuHbu1).</title>
        <authorList>
            <person name="Sikorski J."/>
            <person name="Chertkov O."/>
            <person name="Lapidus A."/>
            <person name="Nolan M."/>
            <person name="Lucas S."/>
            <person name="Del Rio T.G."/>
            <person name="Tice H."/>
            <person name="Cheng J.F."/>
            <person name="Tapia R."/>
            <person name="Han C."/>
            <person name="Goodwin L."/>
            <person name="Pitluck S."/>
            <person name="Liolios K."/>
            <person name="Ivanova N."/>
            <person name="Mavromatis K."/>
            <person name="Mikhailova N."/>
            <person name="Pati A."/>
            <person name="Chen A."/>
            <person name="Palaniappan K."/>
            <person name="Land M."/>
            <person name="Hauser L."/>
            <person name="Chang Y.J."/>
            <person name="Jeffries C.D."/>
            <person name="Brambilla E."/>
            <person name="Yasawong M."/>
            <person name="Rohde M."/>
            <person name="Pukall R."/>
            <person name="Spring S."/>
            <person name="Goker M."/>
            <person name="Woyke T."/>
            <person name="Bristow J."/>
            <person name="Eisen J.A."/>
            <person name="Markowitz V."/>
            <person name="Hugenholtz P."/>
            <person name="Kyrpides N.C."/>
            <person name="Klenk H.P."/>
        </authorList>
    </citation>
    <scope>NUCLEOTIDE SEQUENCE [LARGE SCALE GENOMIC DNA]</scope>
    <source>
        <strain evidence="6">ATCC 51220 / DSM 2926 / LMG 16218 / CuHBu1</strain>
        <plasmid evidence="6">pILYOP02</plasmid>
    </source>
</reference>
<dbReference type="OrthoDB" id="9799663at2"/>
<dbReference type="Gene3D" id="1.10.10.10">
    <property type="entry name" value="Winged helix-like DNA-binding domain superfamily/Winged helix DNA-binding domain"/>
    <property type="match status" value="1"/>
</dbReference>
<dbReference type="PANTHER" id="PTHR33164:SF64">
    <property type="entry name" value="TRANSCRIPTIONAL REGULATOR SLYA"/>
    <property type="match status" value="1"/>
</dbReference>
<dbReference type="KEGG" id="ipo:Ilyop_2912"/>
<dbReference type="PANTHER" id="PTHR33164">
    <property type="entry name" value="TRANSCRIPTIONAL REGULATOR, MARR FAMILY"/>
    <property type="match status" value="1"/>
</dbReference>
<accession>E3HE40</accession>
<dbReference type="EMBL" id="CP002283">
    <property type="protein sequence ID" value="ADO84652.1"/>
    <property type="molecule type" value="Genomic_DNA"/>
</dbReference>
<evidence type="ECO:0000313" key="6">
    <source>
        <dbReference type="Proteomes" id="UP000006875"/>
    </source>
</evidence>
<keyword evidence="3" id="KW-0804">Transcription</keyword>
<dbReference type="SMART" id="SM00347">
    <property type="entry name" value="HTH_MARR"/>
    <property type="match status" value="1"/>
</dbReference>
<evidence type="ECO:0000256" key="2">
    <source>
        <dbReference type="ARBA" id="ARBA00023125"/>
    </source>
</evidence>
<evidence type="ECO:0000256" key="1">
    <source>
        <dbReference type="ARBA" id="ARBA00023015"/>
    </source>
</evidence>
<keyword evidence="2" id="KW-0238">DNA-binding</keyword>
<name>E3HE40_ILYPC</name>
<proteinExistence type="predicted"/>
<keyword evidence="6" id="KW-1185">Reference proteome</keyword>
<dbReference type="PRINTS" id="PR00598">
    <property type="entry name" value="HTHMARR"/>
</dbReference>
<gene>
    <name evidence="5" type="ordered locus">Ilyop_2912</name>
</gene>
<keyword evidence="5" id="KW-0614">Plasmid</keyword>
<dbReference type="GO" id="GO:0003700">
    <property type="term" value="F:DNA-binding transcription factor activity"/>
    <property type="evidence" value="ECO:0007669"/>
    <property type="project" value="InterPro"/>
</dbReference>
<keyword evidence="1" id="KW-0805">Transcription regulation</keyword>
<dbReference type="GO" id="GO:0006950">
    <property type="term" value="P:response to stress"/>
    <property type="evidence" value="ECO:0007669"/>
    <property type="project" value="TreeGrafter"/>
</dbReference>